<comment type="caution">
    <text evidence="2">The sequence shown here is derived from an EMBL/GenBank/DDBJ whole genome shotgun (WGS) entry which is preliminary data.</text>
</comment>
<accession>A0ABV5EAP0</accession>
<protein>
    <submittedName>
        <fullName evidence="2">Uncharacterized protein</fullName>
    </submittedName>
</protein>
<keyword evidence="3" id="KW-1185">Reference proteome</keyword>
<reference evidence="2 3" key="1">
    <citation type="submission" date="2024-01" db="EMBL/GenBank/DDBJ databases">
        <title>Genome mining of biosynthetic gene clusters to explore secondary metabolites of Streptomyces sp.</title>
        <authorList>
            <person name="Baig A."/>
            <person name="Ajitkumar Shintre N."/>
            <person name="Kumar H."/>
            <person name="Anbarasu A."/>
            <person name="Ramaiah S."/>
        </authorList>
    </citation>
    <scope>NUCLEOTIDE SEQUENCE [LARGE SCALE GENOMIC DNA]</scope>
    <source>
        <strain evidence="2 3">A57</strain>
    </source>
</reference>
<evidence type="ECO:0000313" key="3">
    <source>
        <dbReference type="Proteomes" id="UP001585080"/>
    </source>
</evidence>
<evidence type="ECO:0000313" key="2">
    <source>
        <dbReference type="EMBL" id="MFB8773923.1"/>
    </source>
</evidence>
<gene>
    <name evidence="2" type="ORF">VSS16_14480</name>
</gene>
<feature type="region of interest" description="Disordered" evidence="1">
    <location>
        <begin position="76"/>
        <end position="95"/>
    </location>
</feature>
<organism evidence="2 3">
    <name type="scientific">Streptomyces broussonetiae</name>
    <dbReference type="NCBI Taxonomy" id="2686304"/>
    <lineage>
        <taxon>Bacteria</taxon>
        <taxon>Bacillati</taxon>
        <taxon>Actinomycetota</taxon>
        <taxon>Actinomycetes</taxon>
        <taxon>Kitasatosporales</taxon>
        <taxon>Streptomycetaceae</taxon>
        <taxon>Streptomyces</taxon>
    </lineage>
</organism>
<dbReference type="EMBL" id="JAYMRP010000010">
    <property type="protein sequence ID" value="MFB8773923.1"/>
    <property type="molecule type" value="Genomic_DNA"/>
</dbReference>
<dbReference type="Proteomes" id="UP001585080">
    <property type="component" value="Unassembled WGS sequence"/>
</dbReference>
<dbReference type="RefSeq" id="WP_376732687.1">
    <property type="nucleotide sequence ID" value="NZ_JAYMRP010000010.1"/>
</dbReference>
<sequence>MPAARRNRLGLIQARAQALGAAPAARSSLEPDFGANLRQLHAGAKLIFEAEGGVRNSISGGNLYGPVLQGRNLSGLSFSRSRRDPAHGAAVPTQL</sequence>
<name>A0ABV5EAP0_9ACTN</name>
<evidence type="ECO:0000256" key="1">
    <source>
        <dbReference type="SAM" id="MobiDB-lite"/>
    </source>
</evidence>
<proteinExistence type="predicted"/>